<dbReference type="InterPro" id="IPR036249">
    <property type="entry name" value="Thioredoxin-like_sf"/>
</dbReference>
<dbReference type="GO" id="GO:0071949">
    <property type="term" value="F:FAD binding"/>
    <property type="evidence" value="ECO:0007669"/>
    <property type="project" value="InterPro"/>
</dbReference>
<dbReference type="Gene3D" id="3.50.50.60">
    <property type="entry name" value="FAD/NAD(P)-binding domain"/>
    <property type="match status" value="2"/>
</dbReference>
<accession>A0A521ENZ9</accession>
<dbReference type="EMBL" id="FXTI01000010">
    <property type="protein sequence ID" value="SMO85646.1"/>
    <property type="molecule type" value="Genomic_DNA"/>
</dbReference>
<evidence type="ECO:0000256" key="3">
    <source>
        <dbReference type="ARBA" id="ARBA00022630"/>
    </source>
</evidence>
<dbReference type="InterPro" id="IPR002938">
    <property type="entry name" value="FAD-bd"/>
</dbReference>
<dbReference type="Proteomes" id="UP000315636">
    <property type="component" value="Unassembled WGS sequence"/>
</dbReference>
<dbReference type="Gene3D" id="3.40.30.120">
    <property type="match status" value="1"/>
</dbReference>
<comment type="similarity">
    <text evidence="2">Belongs to the PheA/TfdB FAD monooxygenase family.</text>
</comment>
<dbReference type="Pfam" id="PF01494">
    <property type="entry name" value="FAD_binding_3"/>
    <property type="match status" value="1"/>
</dbReference>
<evidence type="ECO:0000259" key="5">
    <source>
        <dbReference type="Pfam" id="PF01494"/>
    </source>
</evidence>
<evidence type="ECO:0000313" key="6">
    <source>
        <dbReference type="EMBL" id="SMO85646.1"/>
    </source>
</evidence>
<dbReference type="SUPFAM" id="SSF52833">
    <property type="entry name" value="Thioredoxin-like"/>
    <property type="match status" value="1"/>
</dbReference>
<dbReference type="PRINTS" id="PR00420">
    <property type="entry name" value="RNGMNOXGNASE"/>
</dbReference>
<dbReference type="SUPFAM" id="SSF51905">
    <property type="entry name" value="FAD/NAD(P)-binding domain"/>
    <property type="match status" value="1"/>
</dbReference>
<gene>
    <name evidence="6" type="ORF">SAMN06264849_11033</name>
</gene>
<proteinExistence type="inferred from homology"/>
<keyword evidence="4" id="KW-0274">FAD</keyword>
<dbReference type="AlphaFoldDB" id="A0A521ENZ9"/>
<dbReference type="InterPro" id="IPR036188">
    <property type="entry name" value="FAD/NAD-bd_sf"/>
</dbReference>
<evidence type="ECO:0000256" key="4">
    <source>
        <dbReference type="ARBA" id="ARBA00022827"/>
    </source>
</evidence>
<protein>
    <submittedName>
        <fullName evidence="6">2-polyprenyl-6-methoxyphenol hydroxylase</fullName>
    </submittedName>
</protein>
<feature type="domain" description="FAD-binding" evidence="5">
    <location>
        <begin position="7"/>
        <end position="343"/>
    </location>
</feature>
<dbReference type="GO" id="GO:0016709">
    <property type="term" value="F:oxidoreductase activity, acting on paired donors, with incorporation or reduction of molecular oxygen, NAD(P)H as one donor, and incorporation of one atom of oxygen"/>
    <property type="evidence" value="ECO:0007669"/>
    <property type="project" value="UniProtKB-ARBA"/>
</dbReference>
<dbReference type="InterPro" id="IPR050641">
    <property type="entry name" value="RIFMO-like"/>
</dbReference>
<dbReference type="PANTHER" id="PTHR43004">
    <property type="entry name" value="TRK SYSTEM POTASSIUM UPTAKE PROTEIN"/>
    <property type="match status" value="1"/>
</dbReference>
<comment type="cofactor">
    <cofactor evidence="1">
        <name>FAD</name>
        <dbReference type="ChEBI" id="CHEBI:57692"/>
    </cofactor>
</comment>
<dbReference type="Gene3D" id="3.30.70.2450">
    <property type="match status" value="1"/>
</dbReference>
<reference evidence="6 7" key="1">
    <citation type="submission" date="2017-05" db="EMBL/GenBank/DDBJ databases">
        <authorList>
            <person name="Varghese N."/>
            <person name="Submissions S."/>
        </authorList>
    </citation>
    <scope>NUCLEOTIDE SEQUENCE [LARGE SCALE GENOMIC DNA]</scope>
    <source>
        <strain evidence="6 7">DSM 45474</strain>
    </source>
</reference>
<keyword evidence="7" id="KW-1185">Reference proteome</keyword>
<evidence type="ECO:0000256" key="1">
    <source>
        <dbReference type="ARBA" id="ARBA00001974"/>
    </source>
</evidence>
<dbReference type="PANTHER" id="PTHR43004:SF19">
    <property type="entry name" value="BINDING MONOOXYGENASE, PUTATIVE (JCVI)-RELATED"/>
    <property type="match status" value="1"/>
</dbReference>
<sequence length="545" mass="61385">MCSELTTDVLIVGGGPTGLMAANELLRQGIDFQIIEKRTKPSQQSRALAIQPRTLETLDQMGLVDRFIKQGFPSPGAKLHFEGTPLAKIEWSHLQTHFPYLMVLPQSKTETILENHLVEQGGSVKRKWEFSHLSIRDGYVHVTAIDPNQREKTMIARYLLACDGAHSPVRKDLNIPFSGEGENTTFFLGDVQVNGLDSTYINVFLTERGLAAFFPFKEEHYRVITVDFSKQHFPHQDALSLVELQESVDRIIPHQFELTDPQWLTQFGTAHRQVPSYRYGPVFFLGDAAHIHNPAGGQGMNLGIQDAANLTWKLALVLSGKGHPDILDTFHTERHPIAEATLKGTSRALKALTIKPPWTKVRNWLGRSVLTSQTMQDKILNQISNLAVHYRSTPHAEKGLDPLISSSALCAGDRVPDLIFLNNNHSTIRLFELLRKPRFLCLYYMEELNASHLSEVMDTIHTLESHFKDQLSSFIISKGGTRKLFKDLPAMLFDVHGEVPSKLGMKMGHLLVIRPDGYVAFHLSSWKSEPALEKINLWLKEQATV</sequence>
<organism evidence="6 7">
    <name type="scientific">Melghirimyces algeriensis</name>
    <dbReference type="NCBI Taxonomy" id="910412"/>
    <lineage>
        <taxon>Bacteria</taxon>
        <taxon>Bacillati</taxon>
        <taxon>Bacillota</taxon>
        <taxon>Bacilli</taxon>
        <taxon>Bacillales</taxon>
        <taxon>Thermoactinomycetaceae</taxon>
        <taxon>Melghirimyces</taxon>
    </lineage>
</organism>
<evidence type="ECO:0000256" key="2">
    <source>
        <dbReference type="ARBA" id="ARBA00007801"/>
    </source>
</evidence>
<name>A0A521ENZ9_9BACL</name>
<evidence type="ECO:0000313" key="7">
    <source>
        <dbReference type="Proteomes" id="UP000315636"/>
    </source>
</evidence>
<keyword evidence="3" id="KW-0285">Flavoprotein</keyword>